<protein>
    <submittedName>
        <fullName evidence="3">Uncharacterized protein</fullName>
    </submittedName>
</protein>
<dbReference type="EMBL" id="BMYX01000026">
    <property type="protein sequence ID" value="GGY28586.1"/>
    <property type="molecule type" value="Genomic_DNA"/>
</dbReference>
<feature type="region of interest" description="Disordered" evidence="1">
    <location>
        <begin position="1"/>
        <end position="22"/>
    </location>
</feature>
<dbReference type="Proteomes" id="UP000645257">
    <property type="component" value="Unassembled WGS sequence"/>
</dbReference>
<evidence type="ECO:0000256" key="2">
    <source>
        <dbReference type="SAM" id="Phobius"/>
    </source>
</evidence>
<comment type="caution">
    <text evidence="3">The sequence shown here is derived from an EMBL/GenBank/DDBJ whole genome shotgun (WGS) entry which is preliminary data.</text>
</comment>
<evidence type="ECO:0000313" key="4">
    <source>
        <dbReference type="Proteomes" id="UP000645257"/>
    </source>
</evidence>
<keyword evidence="4" id="KW-1185">Reference proteome</keyword>
<reference evidence="3" key="2">
    <citation type="submission" date="2020-09" db="EMBL/GenBank/DDBJ databases">
        <authorList>
            <person name="Sun Q."/>
            <person name="Kim S."/>
        </authorList>
    </citation>
    <scope>NUCLEOTIDE SEQUENCE</scope>
    <source>
        <strain evidence="3">KCTC 32182</strain>
    </source>
</reference>
<keyword evidence="2" id="KW-0472">Membrane</keyword>
<feature type="transmembrane region" description="Helical" evidence="2">
    <location>
        <begin position="477"/>
        <end position="495"/>
    </location>
</feature>
<feature type="transmembrane region" description="Helical" evidence="2">
    <location>
        <begin position="501"/>
        <end position="519"/>
    </location>
</feature>
<dbReference type="AlphaFoldDB" id="A0A918P601"/>
<accession>A0A918P601</accession>
<keyword evidence="2" id="KW-0812">Transmembrane</keyword>
<evidence type="ECO:0000313" key="3">
    <source>
        <dbReference type="EMBL" id="GGY28586.1"/>
    </source>
</evidence>
<keyword evidence="2" id="KW-1133">Transmembrane helix</keyword>
<proteinExistence type="predicted"/>
<evidence type="ECO:0000256" key="1">
    <source>
        <dbReference type="SAM" id="MobiDB-lite"/>
    </source>
</evidence>
<name>A0A918P601_9NEIS</name>
<gene>
    <name evidence="3" type="ORF">GCM10011289_34820</name>
</gene>
<organism evidence="3 4">
    <name type="scientific">Paludibacterium paludis</name>
    <dbReference type="NCBI Taxonomy" id="1225769"/>
    <lineage>
        <taxon>Bacteria</taxon>
        <taxon>Pseudomonadati</taxon>
        <taxon>Pseudomonadota</taxon>
        <taxon>Betaproteobacteria</taxon>
        <taxon>Neisseriales</taxon>
        <taxon>Chromobacteriaceae</taxon>
        <taxon>Paludibacterium</taxon>
    </lineage>
</organism>
<reference evidence="3" key="1">
    <citation type="journal article" date="2014" name="Int. J. Syst. Evol. Microbiol.">
        <title>Complete genome sequence of Corynebacterium casei LMG S-19264T (=DSM 44701T), isolated from a smear-ripened cheese.</title>
        <authorList>
            <consortium name="US DOE Joint Genome Institute (JGI-PGF)"/>
            <person name="Walter F."/>
            <person name="Albersmeier A."/>
            <person name="Kalinowski J."/>
            <person name="Ruckert C."/>
        </authorList>
    </citation>
    <scope>NUCLEOTIDE SEQUENCE</scope>
    <source>
        <strain evidence="3">KCTC 32182</strain>
    </source>
</reference>
<sequence>MPAVTSAPSGSGDRIRPDPGMRTAESGCGELLKVFQTYADAGHRNKLRKEFARDAVLGSLFSMEKEGAVAWRAEYVTVDELALLPVALERLNHKKLLESVSHVLVSRFSDLPVGRHLNEQSASSVAERAARKCPSGYRALLTDYLRAVALNDETAEAKAVVLMEAYVKTSIRDEGVASELEKYPNPLRFKDHKGLFGHSTDTEIEKWSNAVKVEKARLEKSMVRLSAFLTDKFDGKSAPFRMLVDNAVNEVKSKIPLTSSAAAHSVVMDRARSQQYQRWALDVSRKFTAYLSESVNAFQLERLAGIKSSEQAQAKINQVLGAFEKEVATVQAMNANLVAWASMVPESGKDEFCAALQREENRYRQLVSALSKETLDVVAQRFIDDIGKVNLNAIDSCREIRRITESGLDALRLGKARLNQDDETKSQEERYWSQVINILSTARIKLEEKTNDPVSLWGKIKKALNVGKIFRGLESTVGTILGVVGGITFIVSMALGPLAPVGLAAGAFLITLVGVGLLLHSGWGEFKALVTGLAHSWEIWRAKRTLRSQLSKARQKYQSVTGKPWAEF</sequence>